<evidence type="ECO:0000313" key="1">
    <source>
        <dbReference type="EMBL" id="KAI8529786.1"/>
    </source>
</evidence>
<protein>
    <submittedName>
        <fullName evidence="1">Uncharacterized protein</fullName>
    </submittedName>
</protein>
<keyword evidence="2" id="KW-1185">Reference proteome</keyword>
<dbReference type="EMBL" id="CM046398">
    <property type="protein sequence ID" value="KAI8529786.1"/>
    <property type="molecule type" value="Genomic_DNA"/>
</dbReference>
<accession>A0ACC0LMM6</accession>
<dbReference type="Proteomes" id="UP001062846">
    <property type="component" value="Chromosome 11"/>
</dbReference>
<name>A0ACC0LMM6_RHOML</name>
<evidence type="ECO:0000313" key="2">
    <source>
        <dbReference type="Proteomes" id="UP001062846"/>
    </source>
</evidence>
<comment type="caution">
    <text evidence="1">The sequence shown here is derived from an EMBL/GenBank/DDBJ whole genome shotgun (WGS) entry which is preliminary data.</text>
</comment>
<organism evidence="1 2">
    <name type="scientific">Rhododendron molle</name>
    <name type="common">Chinese azalea</name>
    <name type="synonym">Azalea mollis</name>
    <dbReference type="NCBI Taxonomy" id="49168"/>
    <lineage>
        <taxon>Eukaryota</taxon>
        <taxon>Viridiplantae</taxon>
        <taxon>Streptophyta</taxon>
        <taxon>Embryophyta</taxon>
        <taxon>Tracheophyta</taxon>
        <taxon>Spermatophyta</taxon>
        <taxon>Magnoliopsida</taxon>
        <taxon>eudicotyledons</taxon>
        <taxon>Gunneridae</taxon>
        <taxon>Pentapetalae</taxon>
        <taxon>asterids</taxon>
        <taxon>Ericales</taxon>
        <taxon>Ericaceae</taxon>
        <taxon>Ericoideae</taxon>
        <taxon>Rhodoreae</taxon>
        <taxon>Rhododendron</taxon>
    </lineage>
</organism>
<sequence length="118" mass="12914">MVEHFVDSFTRFKKGGAVNLNALVVIQHDVSLRAMKQNKKAEWHSFHNQWVVYHAQPLVMALPTDASTGPSDAPAGPSLLCAGGQATKRKDAPARVPWPPVLLTAPWSPLRRGGPQQK</sequence>
<proteinExistence type="predicted"/>
<reference evidence="1" key="1">
    <citation type="submission" date="2022-02" db="EMBL/GenBank/DDBJ databases">
        <title>Plant Genome Project.</title>
        <authorList>
            <person name="Zhang R.-G."/>
        </authorList>
    </citation>
    <scope>NUCLEOTIDE SEQUENCE</scope>
    <source>
        <strain evidence="1">AT1</strain>
    </source>
</reference>
<gene>
    <name evidence="1" type="ORF">RHMOL_Rhmol11G0000500</name>
</gene>